<dbReference type="Proteomes" id="UP001501414">
    <property type="component" value="Unassembled WGS sequence"/>
</dbReference>
<dbReference type="InterPro" id="IPR029068">
    <property type="entry name" value="Glyas_Bleomycin-R_OHBP_Dase"/>
</dbReference>
<dbReference type="InterPro" id="IPR004360">
    <property type="entry name" value="Glyas_Fos-R_dOase_dom"/>
</dbReference>
<dbReference type="Pfam" id="PF00903">
    <property type="entry name" value="Glyoxalase"/>
    <property type="match status" value="1"/>
</dbReference>
<comment type="caution">
    <text evidence="6">The sequence shown here is derived from an EMBL/GenBank/DDBJ whole genome shotgun (WGS) entry which is preliminary data.</text>
</comment>
<keyword evidence="7" id="KW-1185">Reference proteome</keyword>
<evidence type="ECO:0000256" key="2">
    <source>
        <dbReference type="ARBA" id="ARBA00021572"/>
    </source>
</evidence>
<keyword evidence="3" id="KW-0046">Antibiotic resistance</keyword>
<dbReference type="EMBL" id="BAAAJK010000034">
    <property type="protein sequence ID" value="GAA1397163.1"/>
    <property type="molecule type" value="Genomic_DNA"/>
</dbReference>
<sequence length="177" mass="18683">MAGGAHRRAPDRLGERGADEERRRAGPGAGGARRGGLSAPGFARSSSCAGTARASGRLYLMSTLRSVAPVFSTSDLGRWLDHYRALGFAVERYGDEYGFAVLDGVELHVAVNPDHDPRRTAGCAYLHVDDADELYARWSAAPGGRAIPPVDASYGLREGAQIDPDGNLLRYGSPAAG</sequence>
<evidence type="ECO:0000256" key="1">
    <source>
        <dbReference type="ARBA" id="ARBA00011051"/>
    </source>
</evidence>
<dbReference type="PROSITE" id="PS51819">
    <property type="entry name" value="VOC"/>
    <property type="match status" value="1"/>
</dbReference>
<accession>A0ABN1Y3S0</accession>
<gene>
    <name evidence="6" type="ORF">GCM10009613_49410</name>
</gene>
<organism evidence="6 7">
    <name type="scientific">Pseudonocardia kongjuensis</name>
    <dbReference type="NCBI Taxonomy" id="102227"/>
    <lineage>
        <taxon>Bacteria</taxon>
        <taxon>Bacillati</taxon>
        <taxon>Actinomycetota</taxon>
        <taxon>Actinomycetes</taxon>
        <taxon>Pseudonocardiales</taxon>
        <taxon>Pseudonocardiaceae</taxon>
        <taxon>Pseudonocardia</taxon>
    </lineage>
</organism>
<proteinExistence type="inferred from homology"/>
<dbReference type="Gene3D" id="3.10.180.10">
    <property type="entry name" value="2,3-Dihydroxybiphenyl 1,2-Dioxygenase, domain 1"/>
    <property type="match status" value="1"/>
</dbReference>
<dbReference type="SUPFAM" id="SSF54593">
    <property type="entry name" value="Glyoxalase/Bleomycin resistance protein/Dihydroxybiphenyl dioxygenase"/>
    <property type="match status" value="1"/>
</dbReference>
<evidence type="ECO:0000313" key="6">
    <source>
        <dbReference type="EMBL" id="GAA1397163.1"/>
    </source>
</evidence>
<feature type="region of interest" description="Disordered" evidence="4">
    <location>
        <begin position="1"/>
        <end position="48"/>
    </location>
</feature>
<protein>
    <recommendedName>
        <fullName evidence="2">Bleomycin resistance protein</fullName>
    </recommendedName>
</protein>
<dbReference type="InterPro" id="IPR000335">
    <property type="entry name" value="Bleomycin-R"/>
</dbReference>
<comment type="similarity">
    <text evidence="1">Belongs to the bleomycin resistance protein family.</text>
</comment>
<evidence type="ECO:0000259" key="5">
    <source>
        <dbReference type="PROSITE" id="PS51819"/>
    </source>
</evidence>
<reference evidence="6 7" key="1">
    <citation type="journal article" date="2019" name="Int. J. Syst. Evol. Microbiol.">
        <title>The Global Catalogue of Microorganisms (GCM) 10K type strain sequencing project: providing services to taxonomists for standard genome sequencing and annotation.</title>
        <authorList>
            <consortium name="The Broad Institute Genomics Platform"/>
            <consortium name="The Broad Institute Genome Sequencing Center for Infectious Disease"/>
            <person name="Wu L."/>
            <person name="Ma J."/>
        </authorList>
    </citation>
    <scope>NUCLEOTIDE SEQUENCE [LARGE SCALE GENOMIC DNA]</scope>
    <source>
        <strain evidence="6 7">JCM 11896</strain>
    </source>
</reference>
<dbReference type="CDD" id="cd08349">
    <property type="entry name" value="BLMA_like"/>
    <property type="match status" value="1"/>
</dbReference>
<evidence type="ECO:0000313" key="7">
    <source>
        <dbReference type="Proteomes" id="UP001501414"/>
    </source>
</evidence>
<dbReference type="InterPro" id="IPR037523">
    <property type="entry name" value="VOC_core"/>
</dbReference>
<feature type="compositionally biased region" description="Basic and acidic residues" evidence="4">
    <location>
        <begin position="8"/>
        <end position="24"/>
    </location>
</feature>
<name>A0ABN1Y3S0_9PSEU</name>
<feature type="domain" description="VOC" evidence="5">
    <location>
        <begin position="63"/>
        <end position="174"/>
    </location>
</feature>
<evidence type="ECO:0000256" key="3">
    <source>
        <dbReference type="ARBA" id="ARBA00023251"/>
    </source>
</evidence>
<evidence type="ECO:0000256" key="4">
    <source>
        <dbReference type="SAM" id="MobiDB-lite"/>
    </source>
</evidence>